<name>A0A0V0IVW8_SOLCH</name>
<feature type="region of interest" description="Disordered" evidence="1">
    <location>
        <begin position="200"/>
        <end position="245"/>
    </location>
</feature>
<feature type="region of interest" description="Disordered" evidence="1">
    <location>
        <begin position="73"/>
        <end position="182"/>
    </location>
</feature>
<reference evidence="2" key="1">
    <citation type="submission" date="2015-12" db="EMBL/GenBank/DDBJ databases">
        <title>Gene expression during late stages of embryo sac development: a critical building block for successful pollen-pistil interactions.</title>
        <authorList>
            <person name="Liu Y."/>
            <person name="Joly V."/>
            <person name="Sabar M."/>
            <person name="Matton D.P."/>
        </authorList>
    </citation>
    <scope>NUCLEOTIDE SEQUENCE</scope>
</reference>
<proteinExistence type="predicted"/>
<dbReference type="AlphaFoldDB" id="A0A0V0IVW8"/>
<accession>A0A0V0IVW8</accession>
<evidence type="ECO:0000256" key="1">
    <source>
        <dbReference type="SAM" id="MobiDB-lite"/>
    </source>
</evidence>
<feature type="compositionally biased region" description="Basic and acidic residues" evidence="1">
    <location>
        <begin position="277"/>
        <end position="290"/>
    </location>
</feature>
<evidence type="ECO:0000313" key="2">
    <source>
        <dbReference type="EMBL" id="JAP36506.1"/>
    </source>
</evidence>
<organism evidence="2">
    <name type="scientific">Solanum chacoense</name>
    <name type="common">Chaco potato</name>
    <dbReference type="NCBI Taxonomy" id="4108"/>
    <lineage>
        <taxon>Eukaryota</taxon>
        <taxon>Viridiplantae</taxon>
        <taxon>Streptophyta</taxon>
        <taxon>Embryophyta</taxon>
        <taxon>Tracheophyta</taxon>
        <taxon>Spermatophyta</taxon>
        <taxon>Magnoliopsida</taxon>
        <taxon>eudicotyledons</taxon>
        <taxon>Gunneridae</taxon>
        <taxon>Pentapetalae</taxon>
        <taxon>asterids</taxon>
        <taxon>lamiids</taxon>
        <taxon>Solanales</taxon>
        <taxon>Solanaceae</taxon>
        <taxon>Solanoideae</taxon>
        <taxon>Solaneae</taxon>
        <taxon>Solanum</taxon>
    </lineage>
</organism>
<feature type="compositionally biased region" description="Polar residues" evidence="1">
    <location>
        <begin position="115"/>
        <end position="125"/>
    </location>
</feature>
<feature type="compositionally biased region" description="Low complexity" evidence="1">
    <location>
        <begin position="154"/>
        <end position="166"/>
    </location>
</feature>
<feature type="region of interest" description="Disordered" evidence="1">
    <location>
        <begin position="268"/>
        <end position="314"/>
    </location>
</feature>
<protein>
    <submittedName>
        <fullName evidence="2">Putative ovule protein</fullName>
    </submittedName>
</protein>
<feature type="compositionally biased region" description="Basic and acidic residues" evidence="1">
    <location>
        <begin position="131"/>
        <end position="153"/>
    </location>
</feature>
<feature type="compositionally biased region" description="Basic and acidic residues" evidence="1">
    <location>
        <begin position="200"/>
        <end position="241"/>
    </location>
</feature>
<sequence length="314" mass="36422">MKSKIGEIREKWITIKYGYVPKYYKSCKLQGHNEQECFVIHLELYQRGEGENQKTKKKERDKGIQRLDTFTQKEQENPTINNDFQEQRGEKGYGRGRQMAKGGAEKVWYPRPKQTRTNEVTTTNKFGALEGGHKEESHKERDSDKKDEEKGTQVEEQVQDTTQHETNNNKKEVNDTQNSAMDKVYAQSAIKDVVNILDKSEQAMEGMNDKEKETDRETDKGIGEEADTEEHPNVGDSHMGEEENSQCQYVTIPPPKIDKLSEQERIELQEREEDETIDKNIDDIGREGDLSPRQISHLKGKSKNKVTYLKPFHR</sequence>
<dbReference type="EMBL" id="GEDG01001883">
    <property type="protein sequence ID" value="JAP36506.1"/>
    <property type="molecule type" value="Transcribed_RNA"/>
</dbReference>